<dbReference type="CDD" id="cd07363">
    <property type="entry name" value="45_DOPA_Dioxygenase"/>
    <property type="match status" value="1"/>
</dbReference>
<proteinExistence type="inferred from homology"/>
<dbReference type="AlphaFoldDB" id="A0A356LDD2"/>
<keyword evidence="5" id="KW-0560">Oxidoreductase</keyword>
<evidence type="ECO:0000256" key="4">
    <source>
        <dbReference type="ARBA" id="ARBA00022833"/>
    </source>
</evidence>
<dbReference type="GO" id="GO:0008198">
    <property type="term" value="F:ferrous iron binding"/>
    <property type="evidence" value="ECO:0007669"/>
    <property type="project" value="InterPro"/>
</dbReference>
<evidence type="ECO:0000259" key="6">
    <source>
        <dbReference type="Pfam" id="PF02900"/>
    </source>
</evidence>
<accession>A0A356LDD2</accession>
<keyword evidence="3" id="KW-0479">Metal-binding</keyword>
<name>A0A356LDD2_9BURK</name>
<dbReference type="InterPro" id="IPR014436">
    <property type="entry name" value="Extradiol_dOase_DODA"/>
</dbReference>
<evidence type="ECO:0000256" key="3">
    <source>
        <dbReference type="ARBA" id="ARBA00022723"/>
    </source>
</evidence>
<comment type="similarity">
    <text evidence="2">Belongs to the DODA-type extradiol aromatic ring-opening dioxygenase family.</text>
</comment>
<sequence length="269" mass="29411">MMTMPVYFISHGGGPWPWVEEWKPMYAALHDSLQRLPAQLPATPKAVLMVSAHWITDEVTVSTAAQPGMLYDYYGFPEHTYAVQYPAPGDPALAARVQTLLQAGGIAIAQDAERGFDHGAFVPMAVAFPQANIPMVQLSIRKDYDPAFHLQLGQLLTPLREEGVLIIGSGLSYHNLRLLDERGAQPSAQFDAWLQQTVVGSNPEQRANGLLHWEQAPSARLAHAHEDHLIPLMVAAGAAQQDPATLSYHEAHAFGSITASSFRFSQTPT</sequence>
<dbReference type="Gene3D" id="3.40.830.10">
    <property type="entry name" value="LigB-like"/>
    <property type="match status" value="1"/>
</dbReference>
<dbReference type="SUPFAM" id="SSF53213">
    <property type="entry name" value="LigB-like"/>
    <property type="match status" value="1"/>
</dbReference>
<evidence type="ECO:0000256" key="1">
    <source>
        <dbReference type="ARBA" id="ARBA00001947"/>
    </source>
</evidence>
<comment type="caution">
    <text evidence="7">The sequence shown here is derived from an EMBL/GenBank/DDBJ whole genome shotgun (WGS) entry which is preliminary data.</text>
</comment>
<comment type="cofactor">
    <cofactor evidence="1">
        <name>Zn(2+)</name>
        <dbReference type="ChEBI" id="CHEBI:29105"/>
    </cofactor>
</comment>
<keyword evidence="7" id="KW-0223">Dioxygenase</keyword>
<evidence type="ECO:0000313" key="8">
    <source>
        <dbReference type="Proteomes" id="UP000264036"/>
    </source>
</evidence>
<dbReference type="EMBL" id="DOEK01000008">
    <property type="protein sequence ID" value="HBP28839.1"/>
    <property type="molecule type" value="Genomic_DNA"/>
</dbReference>
<evidence type="ECO:0000313" key="7">
    <source>
        <dbReference type="EMBL" id="HBP28839.1"/>
    </source>
</evidence>
<keyword evidence="4" id="KW-0862">Zinc</keyword>
<dbReference type="PANTHER" id="PTHR30096">
    <property type="entry name" value="4,5-DOPA DIOXYGENASE EXTRADIOL-LIKE PROTEIN"/>
    <property type="match status" value="1"/>
</dbReference>
<dbReference type="Pfam" id="PF02900">
    <property type="entry name" value="LigB"/>
    <property type="match status" value="1"/>
</dbReference>
<organism evidence="7 8">
    <name type="scientific">Advenella kashmirensis</name>
    <dbReference type="NCBI Taxonomy" id="310575"/>
    <lineage>
        <taxon>Bacteria</taxon>
        <taxon>Pseudomonadati</taxon>
        <taxon>Pseudomonadota</taxon>
        <taxon>Betaproteobacteria</taxon>
        <taxon>Burkholderiales</taxon>
        <taxon>Alcaligenaceae</taxon>
    </lineage>
</organism>
<feature type="domain" description="Extradiol ring-cleavage dioxygenase class III enzyme subunit B" evidence="6">
    <location>
        <begin position="24"/>
        <end position="264"/>
    </location>
</feature>
<dbReference type="Proteomes" id="UP000264036">
    <property type="component" value="Unassembled WGS sequence"/>
</dbReference>
<protein>
    <submittedName>
        <fullName evidence="7">Dioxygenase</fullName>
    </submittedName>
</protein>
<dbReference type="PIRSF" id="PIRSF006157">
    <property type="entry name" value="Doxgns_DODA"/>
    <property type="match status" value="1"/>
</dbReference>
<gene>
    <name evidence="7" type="ORF">DD666_05420</name>
</gene>
<dbReference type="InterPro" id="IPR004183">
    <property type="entry name" value="Xdiol_dOase_suB"/>
</dbReference>
<dbReference type="GO" id="GO:0008270">
    <property type="term" value="F:zinc ion binding"/>
    <property type="evidence" value="ECO:0007669"/>
    <property type="project" value="InterPro"/>
</dbReference>
<evidence type="ECO:0000256" key="2">
    <source>
        <dbReference type="ARBA" id="ARBA00007581"/>
    </source>
</evidence>
<reference evidence="7 8" key="1">
    <citation type="journal article" date="2018" name="Nat. Biotechnol.">
        <title>A standardized bacterial taxonomy based on genome phylogeny substantially revises the tree of life.</title>
        <authorList>
            <person name="Parks D.H."/>
            <person name="Chuvochina M."/>
            <person name="Waite D.W."/>
            <person name="Rinke C."/>
            <person name="Skarshewski A."/>
            <person name="Chaumeil P.A."/>
            <person name="Hugenholtz P."/>
        </authorList>
    </citation>
    <scope>NUCLEOTIDE SEQUENCE [LARGE SCALE GENOMIC DNA]</scope>
    <source>
        <strain evidence="7">UBA10707</strain>
    </source>
</reference>
<evidence type="ECO:0000256" key="5">
    <source>
        <dbReference type="ARBA" id="ARBA00023002"/>
    </source>
</evidence>
<dbReference type="PANTHER" id="PTHR30096:SF0">
    <property type="entry name" value="4,5-DOPA DIOXYGENASE EXTRADIOL-LIKE PROTEIN"/>
    <property type="match status" value="1"/>
</dbReference>
<dbReference type="GO" id="GO:0016702">
    <property type="term" value="F:oxidoreductase activity, acting on single donors with incorporation of molecular oxygen, incorporation of two atoms of oxygen"/>
    <property type="evidence" value="ECO:0007669"/>
    <property type="project" value="UniProtKB-ARBA"/>
</dbReference>